<feature type="region of interest" description="Disordered" evidence="4">
    <location>
        <begin position="1"/>
        <end position="58"/>
    </location>
</feature>
<reference evidence="7" key="1">
    <citation type="submission" date="2017-06" db="EMBL/GenBank/DDBJ databases">
        <authorList>
            <person name="Varghese N."/>
            <person name="Submissions S."/>
        </authorList>
    </citation>
    <scope>NUCLEOTIDE SEQUENCE [LARGE SCALE GENOMIC DNA]</scope>
    <source>
        <strain evidence="7">DSM 45207</strain>
    </source>
</reference>
<name>A0A238VGH2_9PSEU</name>
<evidence type="ECO:0000259" key="5">
    <source>
        <dbReference type="PROSITE" id="PS51109"/>
    </source>
</evidence>
<keyword evidence="7" id="KW-1185">Reference proteome</keyword>
<comment type="similarity">
    <text evidence="1">Belongs to the transglycosylase family. Rpf subfamily.</text>
</comment>
<dbReference type="Gene3D" id="1.10.530.10">
    <property type="match status" value="1"/>
</dbReference>
<dbReference type="GO" id="GO:0016787">
    <property type="term" value="F:hydrolase activity"/>
    <property type="evidence" value="ECO:0007669"/>
    <property type="project" value="UniProtKB-KW"/>
</dbReference>
<feature type="domain" description="G5" evidence="5">
    <location>
        <begin position="348"/>
        <end position="428"/>
    </location>
</feature>
<protein>
    <submittedName>
        <fullName evidence="6">Uncharacterized conserved protein YabE, contains G5 and tandem DUF348 domains</fullName>
    </submittedName>
</protein>
<evidence type="ECO:0000313" key="7">
    <source>
        <dbReference type="Proteomes" id="UP000198348"/>
    </source>
</evidence>
<evidence type="ECO:0000256" key="3">
    <source>
        <dbReference type="ARBA" id="ARBA00022801"/>
    </source>
</evidence>
<evidence type="ECO:0000313" key="6">
    <source>
        <dbReference type="EMBL" id="SNR32793.1"/>
    </source>
</evidence>
<dbReference type="InterPro" id="IPR023346">
    <property type="entry name" value="Lysozyme-like_dom_sf"/>
</dbReference>
<dbReference type="InterPro" id="IPR011098">
    <property type="entry name" value="G5_dom"/>
</dbReference>
<organism evidence="6 7">
    <name type="scientific">Haloechinothrix alba</name>
    <dbReference type="NCBI Taxonomy" id="664784"/>
    <lineage>
        <taxon>Bacteria</taxon>
        <taxon>Bacillati</taxon>
        <taxon>Actinomycetota</taxon>
        <taxon>Actinomycetes</taxon>
        <taxon>Pseudonocardiales</taxon>
        <taxon>Pseudonocardiaceae</taxon>
        <taxon>Haloechinothrix</taxon>
    </lineage>
</organism>
<sequence>MTVDESRGNSRYGSRWHTSDAAVSGPVGTLARPHQDWPQQDWPQQDWPQQDWPRADVDHPEFSAEPRITYQDLRAALGPQVDQMMAEADVDADELIRLVNAQTTVLPVIPDVPDTPGGLYIDEALTTELPVVAEPEPEESGLGTAVKQWKRRFLKGAVAAVLITLTGGGASALAMNKSVTVEVDGQEQTVRSFGSTVGDVLDDAGISVGTHDALSPSPDASVSDGGVISLERGRQLELIVDGETRESWVRATTVDEALGQLGLGDMLDEGAWVSESRRSEVPLDGMTLEVKSLKTITVVDGAEEPQQLTTHAVTVQELLEELGLELGSDDAVAQGVGTELSDGEEVRINRTGTSEIEVTEEIEAPVEEVEDTDLGVGERVVEEEGAAGEKLVTYRVTQRNGEEVAREEVSSEVLSEPEPKVVRVGPENPPISDAAVWDRLAHCESTNNWSINTGNGYYGGLQFDKPTWDEYGGTRYAAYPHEASREQQIAIATKLRDARGGYSAWPACAEKLGLPT</sequence>
<evidence type="ECO:0000256" key="4">
    <source>
        <dbReference type="SAM" id="MobiDB-lite"/>
    </source>
</evidence>
<dbReference type="Gene3D" id="2.20.230.10">
    <property type="entry name" value="Resuscitation-promoting factor rpfb"/>
    <property type="match status" value="1"/>
</dbReference>
<dbReference type="EMBL" id="FZNW01000002">
    <property type="protein sequence ID" value="SNR32793.1"/>
    <property type="molecule type" value="Genomic_DNA"/>
</dbReference>
<proteinExistence type="inferred from homology"/>
<keyword evidence="3" id="KW-0378">Hydrolase</keyword>
<accession>A0A238VGH2</accession>
<dbReference type="Pfam" id="PF03990">
    <property type="entry name" value="DUF348"/>
    <property type="match status" value="3"/>
</dbReference>
<evidence type="ECO:0000256" key="2">
    <source>
        <dbReference type="ARBA" id="ARBA00022729"/>
    </source>
</evidence>
<dbReference type="Pfam" id="PF06737">
    <property type="entry name" value="Transglycosylas"/>
    <property type="match status" value="1"/>
</dbReference>
<dbReference type="Pfam" id="PF07501">
    <property type="entry name" value="G5"/>
    <property type="match status" value="1"/>
</dbReference>
<feature type="compositionally biased region" description="Low complexity" evidence="4">
    <location>
        <begin position="36"/>
        <end position="52"/>
    </location>
</feature>
<keyword evidence="2" id="KW-0732">Signal</keyword>
<dbReference type="Proteomes" id="UP000198348">
    <property type="component" value="Unassembled WGS sequence"/>
</dbReference>
<gene>
    <name evidence="6" type="ORF">SAMN06265360_102157</name>
</gene>
<dbReference type="OrthoDB" id="1404170at2"/>
<dbReference type="PROSITE" id="PS51109">
    <property type="entry name" value="G5"/>
    <property type="match status" value="1"/>
</dbReference>
<dbReference type="SMART" id="SM01208">
    <property type="entry name" value="G5"/>
    <property type="match status" value="1"/>
</dbReference>
<evidence type="ECO:0000256" key="1">
    <source>
        <dbReference type="ARBA" id="ARBA00010830"/>
    </source>
</evidence>
<dbReference type="SUPFAM" id="SSF53955">
    <property type="entry name" value="Lysozyme-like"/>
    <property type="match status" value="1"/>
</dbReference>
<dbReference type="CDD" id="cd13925">
    <property type="entry name" value="RPF"/>
    <property type="match status" value="1"/>
</dbReference>
<dbReference type="InterPro" id="IPR010618">
    <property type="entry name" value="RPF"/>
</dbReference>
<dbReference type="InterPro" id="IPR007137">
    <property type="entry name" value="DUF348"/>
</dbReference>
<dbReference type="AlphaFoldDB" id="A0A238VGH2"/>